<dbReference type="AlphaFoldDB" id="A0A9X0EGS7"/>
<gene>
    <name evidence="1" type="ORF">LT42_06395</name>
</gene>
<accession>A0A9X0EGS7</accession>
<dbReference type="RefSeq" id="WP_037010758.1">
    <property type="nucleotide sequence ID" value="NZ_JRMB01000001.1"/>
</dbReference>
<dbReference type="EMBL" id="JRMB01000001">
    <property type="protein sequence ID" value="KGF65555.1"/>
    <property type="molecule type" value="Genomic_DNA"/>
</dbReference>
<protein>
    <submittedName>
        <fullName evidence="1">Uncharacterized protein</fullName>
    </submittedName>
</protein>
<evidence type="ECO:0000313" key="2">
    <source>
        <dbReference type="Proteomes" id="UP000029719"/>
    </source>
</evidence>
<comment type="caution">
    <text evidence="1">The sequence shown here is derived from an EMBL/GenBank/DDBJ whole genome shotgun (WGS) entry which is preliminary data.</text>
</comment>
<evidence type="ECO:0000313" key="1">
    <source>
        <dbReference type="EMBL" id="KGF65555.1"/>
    </source>
</evidence>
<organism evidence="1 2">
    <name type="scientific">Pseudomonas lutea</name>
    <dbReference type="NCBI Taxonomy" id="243924"/>
    <lineage>
        <taxon>Bacteria</taxon>
        <taxon>Pseudomonadati</taxon>
        <taxon>Pseudomonadota</taxon>
        <taxon>Gammaproteobacteria</taxon>
        <taxon>Pseudomonadales</taxon>
        <taxon>Pseudomonadaceae</taxon>
        <taxon>Pseudomonas</taxon>
    </lineage>
</organism>
<reference evidence="1 2" key="1">
    <citation type="submission" date="2014-09" db="EMBL/GenBank/DDBJ databases">
        <title>Genome sequence of Pseudomonas lutea strain DSM 17257T.</title>
        <authorList>
            <person name="Kwak Y."/>
            <person name="Shin J.-H."/>
        </authorList>
    </citation>
    <scope>NUCLEOTIDE SEQUENCE [LARGE SCALE GENOMIC DNA]</scope>
    <source>
        <strain evidence="1 2">DSM 17257</strain>
    </source>
</reference>
<dbReference type="OrthoDB" id="6992011at2"/>
<proteinExistence type="predicted"/>
<sequence length="302" mass="32969">MKVIKPHVITDLMMLSSSIQENDYPAWVSGTSYVLGARVTRTNVHRIFERLVAGAGTVAPELDTTSPPVWLDVGPTDKWAPFDDVVGTLATGPSPLSYVLSVGFTDSLALFELSGRYVDVVMKDGTGGVVVYQERIDLEVTDIETIFDWFFSDLDLRTDIVITDLPGQYASAELAVTVTSTSGGASVGVIKPGLISDLGETQYGARVGIDDYSRKERDDFGNTVITKRAYSKRGSFTMLTTLGTFNRIYRTLAALRATPCVYIGTEAAGYEPLLIYGFFTSFNIDISYPSYHLCSLDIEGLI</sequence>
<name>A0A9X0EGS7_9PSED</name>
<dbReference type="Proteomes" id="UP000029719">
    <property type="component" value="Unassembled WGS sequence"/>
</dbReference>